<proteinExistence type="predicted"/>
<accession>A0A662D9P3</accession>
<sequence length="76" mass="8547">MVNVSGDCYQGDPLQGIKRFVKIAGIPNLEKFFQKTYKRSPLKLIEEKDKGKRANTSSVTLYTGFNGALTIYFVVI</sequence>
<evidence type="ECO:0000313" key="2">
    <source>
        <dbReference type="Proteomes" id="UP000280417"/>
    </source>
</evidence>
<protein>
    <submittedName>
        <fullName evidence="1">Uncharacterized protein</fullName>
    </submittedName>
</protein>
<name>A0A662D9P3_UNCAE</name>
<evidence type="ECO:0000313" key="1">
    <source>
        <dbReference type="EMBL" id="RLE12484.1"/>
    </source>
</evidence>
<dbReference type="AlphaFoldDB" id="A0A662D9P3"/>
<organism evidence="1 2">
    <name type="scientific">Aerophobetes bacterium</name>
    <dbReference type="NCBI Taxonomy" id="2030807"/>
    <lineage>
        <taxon>Bacteria</taxon>
        <taxon>Candidatus Aerophobota</taxon>
    </lineage>
</organism>
<dbReference type="EMBL" id="QMQA01000161">
    <property type="protein sequence ID" value="RLE12484.1"/>
    <property type="molecule type" value="Genomic_DNA"/>
</dbReference>
<comment type="caution">
    <text evidence="1">The sequence shown here is derived from an EMBL/GenBank/DDBJ whole genome shotgun (WGS) entry which is preliminary data.</text>
</comment>
<dbReference type="Proteomes" id="UP000280417">
    <property type="component" value="Unassembled WGS sequence"/>
</dbReference>
<gene>
    <name evidence="1" type="ORF">DRJ04_06125</name>
</gene>
<reference evidence="1 2" key="1">
    <citation type="submission" date="2018-06" db="EMBL/GenBank/DDBJ databases">
        <title>Extensive metabolic versatility and redundancy in microbially diverse, dynamic hydrothermal sediments.</title>
        <authorList>
            <person name="Dombrowski N."/>
            <person name="Teske A."/>
            <person name="Baker B.J."/>
        </authorList>
    </citation>
    <scope>NUCLEOTIDE SEQUENCE [LARGE SCALE GENOMIC DNA]</scope>
    <source>
        <strain evidence="1">B3_G15</strain>
    </source>
</reference>